<gene>
    <name evidence="1" type="ORF">DI579_03965</name>
</gene>
<name>A0A2W5IFB6_9ACTN</name>
<protein>
    <submittedName>
        <fullName evidence="1">Uncharacterized protein</fullName>
    </submittedName>
</protein>
<comment type="caution">
    <text evidence="1">The sequence shown here is derived from an EMBL/GenBank/DDBJ whole genome shotgun (WGS) entry which is preliminary data.</text>
</comment>
<dbReference type="AlphaFoldDB" id="A0A2W5IFB6"/>
<dbReference type="Proteomes" id="UP000248606">
    <property type="component" value="Unassembled WGS sequence"/>
</dbReference>
<evidence type="ECO:0000313" key="2">
    <source>
        <dbReference type="Proteomes" id="UP000248606"/>
    </source>
</evidence>
<proteinExistence type="predicted"/>
<organism evidence="1 2">
    <name type="scientific">Lawsonella clevelandensis</name>
    <dbReference type="NCBI Taxonomy" id="1528099"/>
    <lineage>
        <taxon>Bacteria</taxon>
        <taxon>Bacillati</taxon>
        <taxon>Actinomycetota</taxon>
        <taxon>Actinomycetes</taxon>
        <taxon>Mycobacteriales</taxon>
        <taxon>Lawsonellaceae</taxon>
        <taxon>Lawsonella</taxon>
    </lineage>
</organism>
<dbReference type="EMBL" id="QFOZ01000004">
    <property type="protein sequence ID" value="PZP89064.1"/>
    <property type="molecule type" value="Genomic_DNA"/>
</dbReference>
<accession>A0A2W5IFB6</accession>
<evidence type="ECO:0000313" key="1">
    <source>
        <dbReference type="EMBL" id="PZP89064.1"/>
    </source>
</evidence>
<sequence>MPARPTQVILHPLLIRRIRLAVPTIPALNRVPMIMMVATIPRPHRLRPRRQISSVSVSSFSQTA</sequence>
<reference evidence="1 2" key="1">
    <citation type="submission" date="2017-08" db="EMBL/GenBank/DDBJ databases">
        <title>Infants hospitalized years apart are colonized by the same room-sourced microbial strains.</title>
        <authorList>
            <person name="Brooks B."/>
            <person name="Olm M.R."/>
            <person name="Firek B.A."/>
            <person name="Baker R."/>
            <person name="Thomas B.C."/>
            <person name="Morowitz M.J."/>
            <person name="Banfield J.F."/>
        </authorList>
    </citation>
    <scope>NUCLEOTIDE SEQUENCE [LARGE SCALE GENOMIC DNA]</scope>
    <source>
        <strain evidence="1">S2_006_000_R1_57</strain>
    </source>
</reference>